<evidence type="ECO:0000256" key="5">
    <source>
        <dbReference type="SAM" id="Phobius"/>
    </source>
</evidence>
<name>A0ABX1QVC4_9FLAO</name>
<dbReference type="SMART" id="SM00387">
    <property type="entry name" value="HATPase_c"/>
    <property type="match status" value="1"/>
</dbReference>
<dbReference type="SMART" id="SM00028">
    <property type="entry name" value="TPR"/>
    <property type="match status" value="4"/>
</dbReference>
<organism evidence="7 8">
    <name type="scientific">Flavobacterium solisilvae</name>
    <dbReference type="NCBI Taxonomy" id="1852019"/>
    <lineage>
        <taxon>Bacteria</taxon>
        <taxon>Pseudomonadati</taxon>
        <taxon>Bacteroidota</taxon>
        <taxon>Flavobacteriia</taxon>
        <taxon>Flavobacteriales</taxon>
        <taxon>Flavobacteriaceae</taxon>
        <taxon>Flavobacterium</taxon>
    </lineage>
</organism>
<sequence length="656" mass="75103">MKKALVIIIVFFSVVLGFSQQSELDSIKQLITTIGKQKTDTTQVRLLSHLGYDIIEIDSTLSKKLLDGALAKSIKLKNNFAISNSYRFLGLWYSNFNDKSKAFECQNKALVAAKNGNHIYLMAGANFNLGSIKYETGEYEQCIDYFLEAQKIFDNPQILEDKKLTVRILDKKKSDLYFNMSVVFSTLKNLPKANEYIDKALAIANKYKNQTIIAFYTQQKADNYAENGKIEKALTIRLKHLPQLENSKIERSYIYGYYHNIAQEYLLLDKLDSCKIFAQKSLNTAKEINSSSGIAISSLLLANIALQEKKYSEAENFLNQSEAYYLQTENPTEKRDYYKVLHQYLYETKQYKEAYKYFKQYAAVNDEIITGEQAEQFSEREARYQSEKKDKDILLLEKKQLQNKIFIYSLTGISIGLLLFSFLLYRNYKTRKKLAEQKIKQLLQEKQIDAAQNIIQGEEAERTRLARDLHDGLGGMLSGVKFQLNSVKGNVILSEENANAFTKSISQLDSAITEMRRVAHNMMPEALIKFGLDDTLQNYCNSVLENSGLQIVYQSFGLEERLNQTVEIVLYRIVQELLNNTIKHANATQIHVQLSKNNKTISLTVEDNGKGFDVNSVKKDGIGITNIQHRVDYLKGKLDITSDKNGTSTHIEFEIE</sequence>
<keyword evidence="4" id="KW-0175">Coiled coil</keyword>
<dbReference type="InterPro" id="IPR011990">
    <property type="entry name" value="TPR-like_helical_dom_sf"/>
</dbReference>
<dbReference type="Pfam" id="PF07730">
    <property type="entry name" value="HisKA_3"/>
    <property type="match status" value="1"/>
</dbReference>
<evidence type="ECO:0000313" key="7">
    <source>
        <dbReference type="EMBL" id="NMH25293.1"/>
    </source>
</evidence>
<dbReference type="InterPro" id="IPR011712">
    <property type="entry name" value="Sig_transdc_His_kin_sub3_dim/P"/>
</dbReference>
<proteinExistence type="predicted"/>
<dbReference type="Proteomes" id="UP000767947">
    <property type="component" value="Unassembled WGS sequence"/>
</dbReference>
<keyword evidence="1" id="KW-0808">Transferase</keyword>
<keyword evidence="5" id="KW-1133">Transmembrane helix</keyword>
<dbReference type="InterPro" id="IPR036890">
    <property type="entry name" value="HATPase_C_sf"/>
</dbReference>
<dbReference type="SUPFAM" id="SSF55874">
    <property type="entry name" value="ATPase domain of HSP90 chaperone/DNA topoisomerase II/histidine kinase"/>
    <property type="match status" value="1"/>
</dbReference>
<dbReference type="InterPro" id="IPR019734">
    <property type="entry name" value="TPR_rpt"/>
</dbReference>
<keyword evidence="5" id="KW-0812">Transmembrane</keyword>
<dbReference type="Pfam" id="PF13181">
    <property type="entry name" value="TPR_8"/>
    <property type="match status" value="1"/>
</dbReference>
<keyword evidence="3" id="KW-0902">Two-component regulatory system</keyword>
<keyword evidence="5" id="KW-0472">Membrane</keyword>
<evidence type="ECO:0000256" key="1">
    <source>
        <dbReference type="ARBA" id="ARBA00022679"/>
    </source>
</evidence>
<dbReference type="Pfam" id="PF02518">
    <property type="entry name" value="HATPase_c"/>
    <property type="match status" value="1"/>
</dbReference>
<feature type="domain" description="Histidine kinase" evidence="6">
    <location>
        <begin position="464"/>
        <end position="656"/>
    </location>
</feature>
<dbReference type="CDD" id="cd16917">
    <property type="entry name" value="HATPase_UhpB-NarQ-NarX-like"/>
    <property type="match status" value="1"/>
</dbReference>
<evidence type="ECO:0000313" key="8">
    <source>
        <dbReference type="Proteomes" id="UP000767947"/>
    </source>
</evidence>
<gene>
    <name evidence="7" type="ORF">G6042_08435</name>
</gene>
<evidence type="ECO:0000256" key="3">
    <source>
        <dbReference type="ARBA" id="ARBA00023012"/>
    </source>
</evidence>
<dbReference type="Gene3D" id="3.30.565.10">
    <property type="entry name" value="Histidine kinase-like ATPase, C-terminal domain"/>
    <property type="match status" value="1"/>
</dbReference>
<accession>A0ABX1QVC4</accession>
<reference evidence="7 8" key="1">
    <citation type="submission" date="2020-02" db="EMBL/GenBank/DDBJ databases">
        <title>Flavobacterium sp. genome.</title>
        <authorList>
            <person name="Jung H.S."/>
            <person name="Baek J.H."/>
            <person name="Jeon C.O."/>
        </authorList>
    </citation>
    <scope>NUCLEOTIDE SEQUENCE [LARGE SCALE GENOMIC DNA]</scope>
    <source>
        <strain evidence="7 8">SE-s27</strain>
    </source>
</reference>
<dbReference type="Gene3D" id="1.25.40.10">
    <property type="entry name" value="Tetratricopeptide repeat domain"/>
    <property type="match status" value="2"/>
</dbReference>
<dbReference type="PROSITE" id="PS50109">
    <property type="entry name" value="HIS_KIN"/>
    <property type="match status" value="1"/>
</dbReference>
<dbReference type="InterPro" id="IPR050482">
    <property type="entry name" value="Sensor_HK_TwoCompSys"/>
</dbReference>
<keyword evidence="8" id="KW-1185">Reference proteome</keyword>
<dbReference type="InterPro" id="IPR005467">
    <property type="entry name" value="His_kinase_dom"/>
</dbReference>
<evidence type="ECO:0000259" key="6">
    <source>
        <dbReference type="PROSITE" id="PS50109"/>
    </source>
</evidence>
<dbReference type="SUPFAM" id="SSF48452">
    <property type="entry name" value="TPR-like"/>
    <property type="match status" value="2"/>
</dbReference>
<dbReference type="RefSeq" id="WP_169523865.1">
    <property type="nucleotide sequence ID" value="NZ_JAAMPT010000206.1"/>
</dbReference>
<keyword evidence="2" id="KW-0418">Kinase</keyword>
<feature type="coiled-coil region" evidence="4">
    <location>
        <begin position="384"/>
        <end position="468"/>
    </location>
</feature>
<protein>
    <recommendedName>
        <fullName evidence="6">Histidine kinase domain-containing protein</fullName>
    </recommendedName>
</protein>
<feature type="transmembrane region" description="Helical" evidence="5">
    <location>
        <begin position="405"/>
        <end position="425"/>
    </location>
</feature>
<evidence type="ECO:0000256" key="2">
    <source>
        <dbReference type="ARBA" id="ARBA00022777"/>
    </source>
</evidence>
<evidence type="ECO:0000256" key="4">
    <source>
        <dbReference type="SAM" id="Coils"/>
    </source>
</evidence>
<dbReference type="InterPro" id="IPR003594">
    <property type="entry name" value="HATPase_dom"/>
</dbReference>
<dbReference type="EMBL" id="JAAMPT010000206">
    <property type="protein sequence ID" value="NMH25293.1"/>
    <property type="molecule type" value="Genomic_DNA"/>
</dbReference>
<dbReference type="PANTHER" id="PTHR24421">
    <property type="entry name" value="NITRATE/NITRITE SENSOR PROTEIN NARX-RELATED"/>
    <property type="match status" value="1"/>
</dbReference>
<comment type="caution">
    <text evidence="7">The sequence shown here is derived from an EMBL/GenBank/DDBJ whole genome shotgun (WGS) entry which is preliminary data.</text>
</comment>
<dbReference type="Gene3D" id="1.20.5.1930">
    <property type="match status" value="1"/>
</dbReference>